<dbReference type="AlphaFoldDB" id="A0A2H3CDU0"/>
<reference evidence="2" key="1">
    <citation type="journal article" date="2017" name="Nat. Ecol. Evol.">
        <title>Genome expansion and lineage-specific genetic innovations in the forest pathogenic fungi Armillaria.</title>
        <authorList>
            <person name="Sipos G."/>
            <person name="Prasanna A.N."/>
            <person name="Walter M.C."/>
            <person name="O'Connor E."/>
            <person name="Balint B."/>
            <person name="Krizsan K."/>
            <person name="Kiss B."/>
            <person name="Hess J."/>
            <person name="Varga T."/>
            <person name="Slot J."/>
            <person name="Riley R."/>
            <person name="Boka B."/>
            <person name="Rigling D."/>
            <person name="Barry K."/>
            <person name="Lee J."/>
            <person name="Mihaltcheva S."/>
            <person name="LaButti K."/>
            <person name="Lipzen A."/>
            <person name="Waldron R."/>
            <person name="Moloney N.M."/>
            <person name="Sperisen C."/>
            <person name="Kredics L."/>
            <person name="Vagvoelgyi C."/>
            <person name="Patrignani A."/>
            <person name="Fitzpatrick D."/>
            <person name="Nagy I."/>
            <person name="Doyle S."/>
            <person name="Anderson J.B."/>
            <person name="Grigoriev I.V."/>
            <person name="Gueldener U."/>
            <person name="Muensterkoetter M."/>
            <person name="Nagy L.G."/>
        </authorList>
    </citation>
    <scope>NUCLEOTIDE SEQUENCE [LARGE SCALE GENOMIC DNA]</scope>
    <source>
        <strain evidence="2">Ar21-2</strain>
    </source>
</reference>
<protein>
    <submittedName>
        <fullName evidence="1">Uncharacterized protein</fullName>
    </submittedName>
</protein>
<sequence>MTASGTEIWDSLSDMERKQHHAEMYNKLMCKIGQKEFDKLSSKEKEGADLLLWVGCYMHKDMNTFKGVSLQWSSFSRRTRYRVLLRWTGAVKHAKEKSKRSAVKAASLAGAVFHHKDHKQGQQNTLHFFFDEELGFTNCFPNTNNTHFQSHTEACSVIIMYLDLLLKFLQYMKDNKAFSILYMHEIWGPLCLEDNILKLAGLHKMIETHLCKVIMKPELLIGWETYAPDLPYLKALLTQFCIGALETWQRFSAEFADDGAIAKVSEENIEKAWMESTNDTNESAFGILRHTMRANPSISLPQLNAQQMYKQNGTTGYQSALNPAQQKVI</sequence>
<dbReference type="EMBL" id="KZ293733">
    <property type="protein sequence ID" value="PBK81225.1"/>
    <property type="molecule type" value="Genomic_DNA"/>
</dbReference>
<dbReference type="OrthoDB" id="3236156at2759"/>
<dbReference type="InParanoid" id="A0A2H3CDU0"/>
<name>A0A2H3CDU0_ARMGA</name>
<evidence type="ECO:0000313" key="1">
    <source>
        <dbReference type="EMBL" id="PBK81225.1"/>
    </source>
</evidence>
<dbReference type="Proteomes" id="UP000217790">
    <property type="component" value="Unassembled WGS sequence"/>
</dbReference>
<dbReference type="STRING" id="47427.A0A2H3CDU0"/>
<organism evidence="1 2">
    <name type="scientific">Armillaria gallica</name>
    <name type="common">Bulbous honey fungus</name>
    <name type="synonym">Armillaria bulbosa</name>
    <dbReference type="NCBI Taxonomy" id="47427"/>
    <lineage>
        <taxon>Eukaryota</taxon>
        <taxon>Fungi</taxon>
        <taxon>Dikarya</taxon>
        <taxon>Basidiomycota</taxon>
        <taxon>Agaricomycotina</taxon>
        <taxon>Agaricomycetes</taxon>
        <taxon>Agaricomycetidae</taxon>
        <taxon>Agaricales</taxon>
        <taxon>Marasmiineae</taxon>
        <taxon>Physalacriaceae</taxon>
        <taxon>Armillaria</taxon>
    </lineage>
</organism>
<proteinExistence type="predicted"/>
<accession>A0A2H3CDU0</accession>
<keyword evidence="2" id="KW-1185">Reference proteome</keyword>
<gene>
    <name evidence="1" type="ORF">ARMGADRAFT_1039507</name>
</gene>
<evidence type="ECO:0000313" key="2">
    <source>
        <dbReference type="Proteomes" id="UP000217790"/>
    </source>
</evidence>